<evidence type="ECO:0000313" key="3">
    <source>
        <dbReference type="Proteomes" id="UP000076837"/>
    </source>
</evidence>
<dbReference type="AlphaFoldDB" id="A0A163MIV3"/>
<gene>
    <name evidence="2" type="ORF">ST47_g99</name>
</gene>
<comment type="caution">
    <text evidence="2">The sequence shown here is derived from an EMBL/GenBank/DDBJ whole genome shotgun (WGS) entry which is preliminary data.</text>
</comment>
<evidence type="ECO:0000256" key="1">
    <source>
        <dbReference type="SAM" id="MobiDB-lite"/>
    </source>
</evidence>
<protein>
    <submittedName>
        <fullName evidence="2">Uncharacterized protein</fullName>
    </submittedName>
</protein>
<sequence length="573" mass="65226">MAPIAKNNAFGAGSPSWNLSFPEGNLTAAEIIAYLPHWLKSIDVILRFVNHGGRSVTVTHLLHKLRIMPSANYQANSTTIMMHYAMRRAGHEEWTIGTRHEYENDREYDENSLYVGDFRPPRITHPKNVSTKQKGKDVELARNCAADPISFKDLALHIKEHPSGHDALDLTRCVDYALKHPKEQWLFPTDFEKLVKHLGGPLLVTHSHLDSQVFKRYDALFKAHGPGRLPAKYNKKAKTESEIDTDSNTDSDTDTESTSTPEPKPKPKKSNKRTATRKTKKVMREARGSALTGVASLSQGKRGFDEMEEGNDDEGGRRRSGRVKKAPVYFDNDDATDVEIMDTGYVTPRKKRNLSRVPPMPKEEESDFEATEELESDDEKLPIVDEAANDSDFCTPTAARSRRLASGQFIQQQSPAILMEQFRAGLAAAKPAHKTFMDHTPEMVAAARAYEHRLPLYLTPPALSANRMIIDPYTVYLYAQDGCRNEDELWASALSTYRFGGPRRHSPFRELYRLTEPMVWDTSDWAENIRWAKEQYKEFGVETWTEYDDHLDCITRWRMQTMWVSEEVICAGM</sequence>
<name>A0A163MIV3_DIDRA</name>
<reference evidence="2 3" key="1">
    <citation type="journal article" date="2016" name="Sci. Rep.">
        <title>Draft genome sequencing and secretome analysis of fungal phytopathogen Ascochyta rabiei provides insight into the necrotrophic effector repertoire.</title>
        <authorList>
            <person name="Verma S."/>
            <person name="Gazara R.K."/>
            <person name="Nizam S."/>
            <person name="Parween S."/>
            <person name="Chattopadhyay D."/>
            <person name="Verma P.K."/>
        </authorList>
    </citation>
    <scope>NUCLEOTIDE SEQUENCE [LARGE SCALE GENOMIC DNA]</scope>
    <source>
        <strain evidence="2 3">ArDII</strain>
    </source>
</reference>
<feature type="region of interest" description="Disordered" evidence="1">
    <location>
        <begin position="225"/>
        <end position="322"/>
    </location>
</feature>
<feature type="region of interest" description="Disordered" evidence="1">
    <location>
        <begin position="351"/>
        <end position="377"/>
    </location>
</feature>
<organism evidence="2 3">
    <name type="scientific">Didymella rabiei</name>
    <name type="common">Chickpea ascochyta blight fungus</name>
    <name type="synonym">Mycosphaerella rabiei</name>
    <dbReference type="NCBI Taxonomy" id="5454"/>
    <lineage>
        <taxon>Eukaryota</taxon>
        <taxon>Fungi</taxon>
        <taxon>Dikarya</taxon>
        <taxon>Ascomycota</taxon>
        <taxon>Pezizomycotina</taxon>
        <taxon>Dothideomycetes</taxon>
        <taxon>Pleosporomycetidae</taxon>
        <taxon>Pleosporales</taxon>
        <taxon>Pleosporineae</taxon>
        <taxon>Didymellaceae</taxon>
        <taxon>Ascochyta</taxon>
    </lineage>
</organism>
<dbReference type="OrthoDB" id="3675232at2759"/>
<feature type="compositionally biased region" description="Basic residues" evidence="1">
    <location>
        <begin position="266"/>
        <end position="281"/>
    </location>
</feature>
<feature type="compositionally biased region" description="Acidic residues" evidence="1">
    <location>
        <begin position="364"/>
        <end position="377"/>
    </location>
</feature>
<proteinExistence type="predicted"/>
<dbReference type="EMBL" id="JYNV01000003">
    <property type="protein sequence ID" value="KZM28758.1"/>
    <property type="molecule type" value="Genomic_DNA"/>
</dbReference>
<keyword evidence="3" id="KW-1185">Reference proteome</keyword>
<accession>A0A163MIV3</accession>
<feature type="compositionally biased region" description="Acidic residues" evidence="1">
    <location>
        <begin position="242"/>
        <end position="255"/>
    </location>
</feature>
<dbReference type="Proteomes" id="UP000076837">
    <property type="component" value="Unassembled WGS sequence"/>
</dbReference>
<evidence type="ECO:0000313" key="2">
    <source>
        <dbReference type="EMBL" id="KZM28758.1"/>
    </source>
</evidence>